<comment type="subcellular location">
    <subcellularLocation>
        <location evidence="2">Nucleus</location>
    </subcellularLocation>
</comment>
<evidence type="ECO:0000256" key="3">
    <source>
        <dbReference type="ARBA" id="ARBA00006958"/>
    </source>
</evidence>
<evidence type="ECO:0000313" key="10">
    <source>
        <dbReference type="Proteomes" id="UP000708208"/>
    </source>
</evidence>
<keyword evidence="4" id="KW-0540">Nuclease</keyword>
<comment type="caution">
    <text evidence="9">The sequence shown here is derived from an EMBL/GenBank/DDBJ whole genome shotgun (WGS) entry which is preliminary data.</text>
</comment>
<dbReference type="GO" id="GO:0004518">
    <property type="term" value="F:nuclease activity"/>
    <property type="evidence" value="ECO:0007669"/>
    <property type="project" value="UniProtKB-KW"/>
</dbReference>
<evidence type="ECO:0000259" key="8">
    <source>
        <dbReference type="Pfam" id="PF13359"/>
    </source>
</evidence>
<evidence type="ECO:0000256" key="7">
    <source>
        <dbReference type="ARBA" id="ARBA00023242"/>
    </source>
</evidence>
<comment type="cofactor">
    <cofactor evidence="1">
        <name>a divalent metal cation</name>
        <dbReference type="ChEBI" id="CHEBI:60240"/>
    </cofactor>
</comment>
<dbReference type="Proteomes" id="UP000708208">
    <property type="component" value="Unassembled WGS sequence"/>
</dbReference>
<proteinExistence type="inferred from homology"/>
<dbReference type="GO" id="GO:0046872">
    <property type="term" value="F:metal ion binding"/>
    <property type="evidence" value="ECO:0007669"/>
    <property type="project" value="UniProtKB-KW"/>
</dbReference>
<organism evidence="9 10">
    <name type="scientific">Allacma fusca</name>
    <dbReference type="NCBI Taxonomy" id="39272"/>
    <lineage>
        <taxon>Eukaryota</taxon>
        <taxon>Metazoa</taxon>
        <taxon>Ecdysozoa</taxon>
        <taxon>Arthropoda</taxon>
        <taxon>Hexapoda</taxon>
        <taxon>Collembola</taxon>
        <taxon>Symphypleona</taxon>
        <taxon>Sminthuridae</taxon>
        <taxon>Allacma</taxon>
    </lineage>
</organism>
<evidence type="ECO:0000313" key="9">
    <source>
        <dbReference type="EMBL" id="CAG7823434.1"/>
    </source>
</evidence>
<dbReference type="GO" id="GO:0016787">
    <property type="term" value="F:hydrolase activity"/>
    <property type="evidence" value="ECO:0007669"/>
    <property type="project" value="UniProtKB-KW"/>
</dbReference>
<dbReference type="InterPro" id="IPR045249">
    <property type="entry name" value="HARBI1-like"/>
</dbReference>
<dbReference type="PANTHER" id="PTHR22930">
    <property type="match status" value="1"/>
</dbReference>
<evidence type="ECO:0000256" key="6">
    <source>
        <dbReference type="ARBA" id="ARBA00022801"/>
    </source>
</evidence>
<dbReference type="GO" id="GO:0005634">
    <property type="term" value="C:nucleus"/>
    <property type="evidence" value="ECO:0007669"/>
    <property type="project" value="UniProtKB-SubCell"/>
</dbReference>
<evidence type="ECO:0000256" key="4">
    <source>
        <dbReference type="ARBA" id="ARBA00022722"/>
    </source>
</evidence>
<reference evidence="9" key="1">
    <citation type="submission" date="2021-06" db="EMBL/GenBank/DDBJ databases">
        <authorList>
            <person name="Hodson N. C."/>
            <person name="Mongue J. A."/>
            <person name="Jaron S. K."/>
        </authorList>
    </citation>
    <scope>NUCLEOTIDE SEQUENCE</scope>
</reference>
<evidence type="ECO:0000256" key="5">
    <source>
        <dbReference type="ARBA" id="ARBA00022723"/>
    </source>
</evidence>
<dbReference type="InterPro" id="IPR027806">
    <property type="entry name" value="HARBI1_dom"/>
</dbReference>
<keyword evidence="10" id="KW-1185">Reference proteome</keyword>
<gene>
    <name evidence="9" type="ORF">AFUS01_LOCUS33652</name>
</gene>
<name>A0A8J2KU77_9HEXA</name>
<evidence type="ECO:0000256" key="1">
    <source>
        <dbReference type="ARBA" id="ARBA00001968"/>
    </source>
</evidence>
<feature type="non-terminal residue" evidence="9">
    <location>
        <position position="1"/>
    </location>
</feature>
<protein>
    <recommendedName>
        <fullName evidence="8">DDE Tnp4 domain-containing protein</fullName>
    </recommendedName>
</protein>
<feature type="domain" description="DDE Tnp4" evidence="8">
    <location>
        <begin position="2"/>
        <end position="141"/>
    </location>
</feature>
<keyword evidence="5" id="KW-0479">Metal-binding</keyword>
<evidence type="ECO:0000256" key="2">
    <source>
        <dbReference type="ARBA" id="ARBA00004123"/>
    </source>
</evidence>
<keyword evidence="7" id="KW-0539">Nucleus</keyword>
<sequence length="209" mass="24389">NHSIQVQIICDTNKKIRAVHTGFPGSVHDSRVLRETDVYQRIDEFLGPDEYICADRGYPLLPKIMVPFKSNSRDGEIFGLSENDLTRFNKFFSSRRVKVEHVNGLVKEMFPCLKRLNVPIRNDYQHTRACHIIECCCILYNLIHDLRTAETLDETARELLSTQENRQRVPVPEQEYDDDILDDEEDLPHANLQARTKRAQLVRRVLENL</sequence>
<comment type="similarity">
    <text evidence="3">Belongs to the HARBI1 family.</text>
</comment>
<dbReference type="EMBL" id="CAJVCH010529459">
    <property type="protein sequence ID" value="CAG7823434.1"/>
    <property type="molecule type" value="Genomic_DNA"/>
</dbReference>
<dbReference type="Pfam" id="PF13359">
    <property type="entry name" value="DDE_Tnp_4"/>
    <property type="match status" value="1"/>
</dbReference>
<keyword evidence="6" id="KW-0378">Hydrolase</keyword>
<dbReference type="AlphaFoldDB" id="A0A8J2KU77"/>
<dbReference type="OrthoDB" id="7788538at2759"/>
<accession>A0A8J2KU77</accession>